<sequence length="422" mass="46688">MNVLAYPPNNSMGGQPTPQYLYQHQHQQPHQLQQQQFPPQQHQHQQPHQSQQLQQLQAPSQFQNPQPQAVNQQGFGSPTKSHSRITFVAKHDFVGDRSRDQLVFHAGELIHVRHKDWQRQQKQQFAWMVGKHHGKRGWFPLNYVTSYEQYSFALQQQQQQRQHTGGAGAMMLPTIIPDPPKSMPPPPPPPPPADEEMSVASNNTAPTVSYSLFSSGSTLASFPGGPADHHHYGHHQQHQHQEYREPAPPAAHYSGSDFDTSASPIMGGAGQGAMTSAAMPQQPWQVDTVAAAAKESLYTQGWAGTPSSSTAHDANDASTIDASGKPKKKGAAIGKRMKKWMKNARAPKDDRPHWQQGHPVVQQQQPVVQQEPIQMYQHANPQASPSAAASPEVAAPASQPQERPKAKAKSGRFRYPGQNKQS</sequence>
<evidence type="ECO:0000259" key="4">
    <source>
        <dbReference type="PROSITE" id="PS50002"/>
    </source>
</evidence>
<feature type="compositionally biased region" description="Low complexity" evidence="3">
    <location>
        <begin position="355"/>
        <end position="401"/>
    </location>
</feature>
<feature type="region of interest" description="Disordered" evidence="3">
    <location>
        <begin position="160"/>
        <end position="199"/>
    </location>
</feature>
<dbReference type="CDD" id="cd00174">
    <property type="entry name" value="SH3"/>
    <property type="match status" value="1"/>
</dbReference>
<evidence type="ECO:0000313" key="5">
    <source>
        <dbReference type="EMBL" id="CAD8328000.1"/>
    </source>
</evidence>
<name>A0A7R9ZHP0_9STRA</name>
<evidence type="ECO:0000256" key="3">
    <source>
        <dbReference type="SAM" id="MobiDB-lite"/>
    </source>
</evidence>
<feature type="compositionally biased region" description="Pro residues" evidence="3">
    <location>
        <begin position="176"/>
        <end position="192"/>
    </location>
</feature>
<feature type="compositionally biased region" description="Low complexity" evidence="3">
    <location>
        <begin position="15"/>
        <end position="66"/>
    </location>
</feature>
<gene>
    <name evidence="5" type="ORF">CAUS1442_LOCUS95</name>
</gene>
<dbReference type="InterPro" id="IPR001452">
    <property type="entry name" value="SH3_domain"/>
</dbReference>
<dbReference type="PROSITE" id="PS50002">
    <property type="entry name" value="SH3"/>
    <property type="match status" value="1"/>
</dbReference>
<evidence type="ECO:0000256" key="2">
    <source>
        <dbReference type="PROSITE-ProRule" id="PRU00192"/>
    </source>
</evidence>
<evidence type="ECO:0000256" key="1">
    <source>
        <dbReference type="ARBA" id="ARBA00022443"/>
    </source>
</evidence>
<feature type="compositionally biased region" description="Basic residues" evidence="3">
    <location>
        <begin position="325"/>
        <end position="342"/>
    </location>
</feature>
<organism evidence="5">
    <name type="scientific">Craspedostauros australis</name>
    <dbReference type="NCBI Taxonomy" id="1486917"/>
    <lineage>
        <taxon>Eukaryota</taxon>
        <taxon>Sar</taxon>
        <taxon>Stramenopiles</taxon>
        <taxon>Ochrophyta</taxon>
        <taxon>Bacillariophyta</taxon>
        <taxon>Bacillariophyceae</taxon>
        <taxon>Bacillariophycidae</taxon>
        <taxon>Naviculales</taxon>
        <taxon>Naviculaceae</taxon>
        <taxon>Craspedostauros</taxon>
    </lineage>
</organism>
<feature type="region of interest" description="Disordered" evidence="3">
    <location>
        <begin position="304"/>
        <end position="422"/>
    </location>
</feature>
<proteinExistence type="predicted"/>
<accession>A0A7R9ZHP0</accession>
<dbReference type="InterPro" id="IPR036028">
    <property type="entry name" value="SH3-like_dom_sf"/>
</dbReference>
<feature type="region of interest" description="Disordered" evidence="3">
    <location>
        <begin position="1"/>
        <end position="81"/>
    </location>
</feature>
<reference evidence="5" key="1">
    <citation type="submission" date="2021-01" db="EMBL/GenBank/DDBJ databases">
        <authorList>
            <person name="Corre E."/>
            <person name="Pelletier E."/>
            <person name="Niang G."/>
            <person name="Scheremetjew M."/>
            <person name="Finn R."/>
            <person name="Kale V."/>
            <person name="Holt S."/>
            <person name="Cochrane G."/>
            <person name="Meng A."/>
            <person name="Brown T."/>
            <person name="Cohen L."/>
        </authorList>
    </citation>
    <scope>NUCLEOTIDE SEQUENCE</scope>
    <source>
        <strain evidence="5">CCMP3328</strain>
    </source>
</reference>
<dbReference type="Pfam" id="PF07653">
    <property type="entry name" value="SH3_2"/>
    <property type="match status" value="1"/>
</dbReference>
<dbReference type="EMBL" id="HBEF01000138">
    <property type="protein sequence ID" value="CAD8328000.1"/>
    <property type="molecule type" value="Transcribed_RNA"/>
</dbReference>
<keyword evidence="1 2" id="KW-0728">SH3 domain</keyword>
<feature type="domain" description="SH3" evidence="4">
    <location>
        <begin position="82"/>
        <end position="149"/>
    </location>
</feature>
<dbReference type="SMART" id="SM00326">
    <property type="entry name" value="SH3"/>
    <property type="match status" value="1"/>
</dbReference>
<feature type="compositionally biased region" description="Polar residues" evidence="3">
    <location>
        <begin position="305"/>
        <end position="321"/>
    </location>
</feature>
<dbReference type="Gene3D" id="2.30.30.40">
    <property type="entry name" value="SH3 Domains"/>
    <property type="match status" value="1"/>
</dbReference>
<feature type="region of interest" description="Disordered" evidence="3">
    <location>
        <begin position="221"/>
        <end position="280"/>
    </location>
</feature>
<protein>
    <recommendedName>
        <fullName evidence="4">SH3 domain-containing protein</fullName>
    </recommendedName>
</protein>
<dbReference type="SUPFAM" id="SSF50044">
    <property type="entry name" value="SH3-domain"/>
    <property type="match status" value="1"/>
</dbReference>
<feature type="compositionally biased region" description="Polar residues" evidence="3">
    <location>
        <begin position="67"/>
        <end position="80"/>
    </location>
</feature>
<dbReference type="AlphaFoldDB" id="A0A7R9ZHP0"/>